<gene>
    <name evidence="3" type="ORF">ECRASSUSDP1_LOCUS6492</name>
</gene>
<comment type="caution">
    <text evidence="3">The sequence shown here is derived from an EMBL/GenBank/DDBJ whole genome shotgun (WGS) entry which is preliminary data.</text>
</comment>
<dbReference type="Proteomes" id="UP001295684">
    <property type="component" value="Unassembled WGS sequence"/>
</dbReference>
<evidence type="ECO:0000256" key="2">
    <source>
        <dbReference type="SAM" id="MobiDB-lite"/>
    </source>
</evidence>
<evidence type="ECO:0000313" key="4">
    <source>
        <dbReference type="Proteomes" id="UP001295684"/>
    </source>
</evidence>
<accession>A0AAD1UA17</accession>
<proteinExistence type="predicted"/>
<keyword evidence="4" id="KW-1185">Reference proteome</keyword>
<dbReference type="EMBL" id="CAMPGE010006295">
    <property type="protein sequence ID" value="CAI2365142.1"/>
    <property type="molecule type" value="Genomic_DNA"/>
</dbReference>
<reference evidence="3" key="1">
    <citation type="submission" date="2023-07" db="EMBL/GenBank/DDBJ databases">
        <authorList>
            <consortium name="AG Swart"/>
            <person name="Singh M."/>
            <person name="Singh A."/>
            <person name="Seah K."/>
            <person name="Emmerich C."/>
        </authorList>
    </citation>
    <scope>NUCLEOTIDE SEQUENCE</scope>
    <source>
        <strain evidence="3">DP1</strain>
    </source>
</reference>
<sequence length="419" mass="48212">MEDKQETLETLKEALVDLYLKVKVRSSEDIEKYNSAQMEQEKEEHKDTTGFMLVDLIRSNVEILLNIKSEEDSFSDNEKSLAYPNFFSQASSILSSKSQVNTEGYEKIIRKLESDVRNLIRSEQQMKVYCEGLTDKLGYKKTEFDEFKIAVKEKLHQIKKDKKTTEELLAQKEKELIEVKSQILQYEEKALKHQQDLLSYKRDTEAKILLLQTRYNEELARINTEKRKAILEITNKVQQAQDKREQVVDGDMTLMKNSLSTTQEMTRSFTVLRQDTGSTGSKIIRHKRQHSDSSGRNVSLRSLKRSLSSTIRTYKNATQKQPPKGMGNKSHHKSALSLNASKISERNTSKKRLNTKISKNSIVLNPNTKSLHLTKTKGGDIGLHTDRNLATELVPLKGGKIRYHAQNFKKLKCKSKNIK</sequence>
<protein>
    <submittedName>
        <fullName evidence="3">Uncharacterized protein</fullName>
    </submittedName>
</protein>
<name>A0AAD1UA17_EUPCR</name>
<organism evidence="3 4">
    <name type="scientific">Euplotes crassus</name>
    <dbReference type="NCBI Taxonomy" id="5936"/>
    <lineage>
        <taxon>Eukaryota</taxon>
        <taxon>Sar</taxon>
        <taxon>Alveolata</taxon>
        <taxon>Ciliophora</taxon>
        <taxon>Intramacronucleata</taxon>
        <taxon>Spirotrichea</taxon>
        <taxon>Hypotrichia</taxon>
        <taxon>Euplotida</taxon>
        <taxon>Euplotidae</taxon>
        <taxon>Moneuplotes</taxon>
    </lineage>
</organism>
<feature type="coiled-coil region" evidence="1">
    <location>
        <begin position="155"/>
        <end position="189"/>
    </location>
</feature>
<feature type="region of interest" description="Disordered" evidence="2">
    <location>
        <begin position="313"/>
        <end position="333"/>
    </location>
</feature>
<keyword evidence="1" id="KW-0175">Coiled coil</keyword>
<evidence type="ECO:0000256" key="1">
    <source>
        <dbReference type="SAM" id="Coils"/>
    </source>
</evidence>
<dbReference type="AlphaFoldDB" id="A0AAD1UA17"/>
<evidence type="ECO:0000313" key="3">
    <source>
        <dbReference type="EMBL" id="CAI2365142.1"/>
    </source>
</evidence>